<name>A0A915NQA2_9BILA</name>
<sequence>MGNKSSSYHSASSRGNTSVNASLRLGVWYVADRTTYQIADRTAYTLLPIIANNVAA</sequence>
<evidence type="ECO:0000313" key="1">
    <source>
        <dbReference type="Proteomes" id="UP000887560"/>
    </source>
</evidence>
<keyword evidence="1" id="KW-1185">Reference proteome</keyword>
<reference evidence="2" key="1">
    <citation type="submission" date="2022-11" db="UniProtKB">
        <authorList>
            <consortium name="WormBaseParasite"/>
        </authorList>
    </citation>
    <scope>IDENTIFICATION</scope>
</reference>
<dbReference type="WBParaSite" id="scf7180000420944.g5975">
    <property type="protein sequence ID" value="scf7180000420944.g5975"/>
    <property type="gene ID" value="scf7180000420944.g5975"/>
</dbReference>
<accession>A0A915NQA2</accession>
<protein>
    <submittedName>
        <fullName evidence="2">Uncharacterized protein</fullName>
    </submittedName>
</protein>
<proteinExistence type="predicted"/>
<dbReference type="AlphaFoldDB" id="A0A915NQA2"/>
<evidence type="ECO:0000313" key="2">
    <source>
        <dbReference type="WBParaSite" id="scf7180000420944.g5975"/>
    </source>
</evidence>
<organism evidence="1 2">
    <name type="scientific">Meloidogyne floridensis</name>
    <dbReference type="NCBI Taxonomy" id="298350"/>
    <lineage>
        <taxon>Eukaryota</taxon>
        <taxon>Metazoa</taxon>
        <taxon>Ecdysozoa</taxon>
        <taxon>Nematoda</taxon>
        <taxon>Chromadorea</taxon>
        <taxon>Rhabditida</taxon>
        <taxon>Tylenchina</taxon>
        <taxon>Tylenchomorpha</taxon>
        <taxon>Tylenchoidea</taxon>
        <taxon>Meloidogynidae</taxon>
        <taxon>Meloidogyninae</taxon>
        <taxon>Meloidogyne</taxon>
    </lineage>
</organism>
<dbReference type="Proteomes" id="UP000887560">
    <property type="component" value="Unplaced"/>
</dbReference>